<evidence type="ECO:0000256" key="7">
    <source>
        <dbReference type="ARBA" id="ARBA00047989"/>
    </source>
</evidence>
<evidence type="ECO:0000256" key="10">
    <source>
        <dbReference type="RuleBase" id="RU361274"/>
    </source>
</evidence>
<keyword evidence="6" id="KW-0862">Zinc</keyword>
<dbReference type="GO" id="GO:0005507">
    <property type="term" value="F:copper ion binding"/>
    <property type="evidence" value="ECO:0007669"/>
    <property type="project" value="TreeGrafter"/>
</dbReference>
<dbReference type="InterPro" id="IPR011324">
    <property type="entry name" value="Cytotoxic_necrot_fac-like_cat"/>
</dbReference>
<organism evidence="11 12">
    <name type="scientific">Agaribacter marinus</name>
    <dbReference type="NCBI Taxonomy" id="1431249"/>
    <lineage>
        <taxon>Bacteria</taxon>
        <taxon>Pseudomonadati</taxon>
        <taxon>Pseudomonadota</taxon>
        <taxon>Gammaproteobacteria</taxon>
        <taxon>Alteromonadales</taxon>
        <taxon>Alteromonadaceae</taxon>
        <taxon>Agaribacter</taxon>
    </lineage>
</organism>
<dbReference type="InterPro" id="IPR038371">
    <property type="entry name" value="Cu_polyphenol_OxRdtase_sf"/>
</dbReference>
<dbReference type="PANTHER" id="PTHR30616:SF2">
    <property type="entry name" value="PURINE NUCLEOSIDE PHOSPHORYLASE LACC1"/>
    <property type="match status" value="1"/>
</dbReference>
<dbReference type="InterPro" id="IPR003730">
    <property type="entry name" value="Cu_polyphenol_OxRdtase"/>
</dbReference>
<dbReference type="GO" id="GO:0017061">
    <property type="term" value="F:S-methyl-5-thioadenosine phosphorylase activity"/>
    <property type="evidence" value="ECO:0007669"/>
    <property type="project" value="UniProtKB-EC"/>
</dbReference>
<evidence type="ECO:0000256" key="5">
    <source>
        <dbReference type="ARBA" id="ARBA00022801"/>
    </source>
</evidence>
<reference evidence="11" key="2">
    <citation type="submission" date="2023-01" db="EMBL/GenBank/DDBJ databases">
        <title>Draft genome sequence of Agaribacter marinus strain NBRC 110023.</title>
        <authorList>
            <person name="Sun Q."/>
            <person name="Mori K."/>
        </authorList>
    </citation>
    <scope>NUCLEOTIDE SEQUENCE</scope>
    <source>
        <strain evidence="11">NBRC 110023</strain>
    </source>
</reference>
<dbReference type="Proteomes" id="UP001156601">
    <property type="component" value="Unassembled WGS sequence"/>
</dbReference>
<dbReference type="RefSeq" id="WP_284219501.1">
    <property type="nucleotide sequence ID" value="NZ_BSOT01000019.1"/>
</dbReference>
<keyword evidence="4" id="KW-0479">Metal-binding</keyword>
<evidence type="ECO:0000313" key="12">
    <source>
        <dbReference type="Proteomes" id="UP001156601"/>
    </source>
</evidence>
<keyword evidence="12" id="KW-1185">Reference proteome</keyword>
<dbReference type="Gene3D" id="3.60.140.10">
    <property type="entry name" value="CNF1/YfiH-like putative cysteine hydrolases"/>
    <property type="match status" value="1"/>
</dbReference>
<evidence type="ECO:0000256" key="8">
    <source>
        <dbReference type="ARBA" id="ARBA00048968"/>
    </source>
</evidence>
<dbReference type="EMBL" id="BSOT01000019">
    <property type="protein sequence ID" value="GLR73083.1"/>
    <property type="molecule type" value="Genomic_DNA"/>
</dbReference>
<evidence type="ECO:0000256" key="3">
    <source>
        <dbReference type="ARBA" id="ARBA00022679"/>
    </source>
</evidence>
<dbReference type="PANTHER" id="PTHR30616">
    <property type="entry name" value="UNCHARACTERIZED PROTEIN YFIH"/>
    <property type="match status" value="1"/>
</dbReference>
<gene>
    <name evidence="11" type="ORF">GCM10007852_39910</name>
</gene>
<protein>
    <recommendedName>
        <fullName evidence="10">Purine nucleoside phosphorylase</fullName>
    </recommendedName>
</protein>
<evidence type="ECO:0000256" key="9">
    <source>
        <dbReference type="ARBA" id="ARBA00049893"/>
    </source>
</evidence>
<dbReference type="CDD" id="cd16833">
    <property type="entry name" value="YfiH"/>
    <property type="match status" value="1"/>
</dbReference>
<comment type="catalytic activity">
    <reaction evidence="8">
        <text>adenosine + phosphate = alpha-D-ribose 1-phosphate + adenine</text>
        <dbReference type="Rhea" id="RHEA:27642"/>
        <dbReference type="ChEBI" id="CHEBI:16335"/>
        <dbReference type="ChEBI" id="CHEBI:16708"/>
        <dbReference type="ChEBI" id="CHEBI:43474"/>
        <dbReference type="ChEBI" id="CHEBI:57720"/>
        <dbReference type="EC" id="2.4.2.1"/>
    </reaction>
    <physiologicalReaction direction="left-to-right" evidence="8">
        <dbReference type="Rhea" id="RHEA:27643"/>
    </physiologicalReaction>
</comment>
<evidence type="ECO:0000256" key="4">
    <source>
        <dbReference type="ARBA" id="ARBA00022723"/>
    </source>
</evidence>
<comment type="catalytic activity">
    <reaction evidence="7">
        <text>adenosine + H2O + H(+) = inosine + NH4(+)</text>
        <dbReference type="Rhea" id="RHEA:24408"/>
        <dbReference type="ChEBI" id="CHEBI:15377"/>
        <dbReference type="ChEBI" id="CHEBI:15378"/>
        <dbReference type="ChEBI" id="CHEBI:16335"/>
        <dbReference type="ChEBI" id="CHEBI:17596"/>
        <dbReference type="ChEBI" id="CHEBI:28938"/>
        <dbReference type="EC" id="3.5.4.4"/>
    </reaction>
    <physiologicalReaction direction="left-to-right" evidence="7">
        <dbReference type="Rhea" id="RHEA:24409"/>
    </physiologicalReaction>
</comment>
<sequence length="247" mass="26810">MRVITPPINLAENVICFSTTVDGGVSTGAYESLNLAHHVQDTNCDVSRNRQILNDYIKGIVPLAKPAVYMNQQHTTIVQDIDNSALNQNLAVDGVYTSKALQPLAVMTADCLPIVLSDGDKIAAIHAGWRGLVGNILGNAIANFSKASSISVWVGPAISCANFEVGDDTIALFGAHAKHVYPARSKNKKLVDLKMICRDELFKLGVTKVSLAEHCTYEDKCFFSHRRTIHSGLKNTGRNATFILKTT</sequence>
<dbReference type="NCBIfam" id="TIGR00726">
    <property type="entry name" value="peptidoglycan editing factor PgeF"/>
    <property type="match status" value="1"/>
</dbReference>
<comment type="caution">
    <text evidence="11">The sequence shown here is derived from an EMBL/GenBank/DDBJ whole genome shotgun (WGS) entry which is preliminary data.</text>
</comment>
<dbReference type="GO" id="GO:0016787">
    <property type="term" value="F:hydrolase activity"/>
    <property type="evidence" value="ECO:0007669"/>
    <property type="project" value="UniProtKB-KW"/>
</dbReference>
<comment type="catalytic activity">
    <reaction evidence="9">
        <text>S-methyl-5'-thioadenosine + phosphate = 5-(methylsulfanyl)-alpha-D-ribose 1-phosphate + adenine</text>
        <dbReference type="Rhea" id="RHEA:11852"/>
        <dbReference type="ChEBI" id="CHEBI:16708"/>
        <dbReference type="ChEBI" id="CHEBI:17509"/>
        <dbReference type="ChEBI" id="CHEBI:43474"/>
        <dbReference type="ChEBI" id="CHEBI:58533"/>
        <dbReference type="EC" id="2.4.2.28"/>
    </reaction>
    <physiologicalReaction direction="left-to-right" evidence="9">
        <dbReference type="Rhea" id="RHEA:11853"/>
    </physiologicalReaction>
</comment>
<proteinExistence type="inferred from homology"/>
<evidence type="ECO:0000313" key="11">
    <source>
        <dbReference type="EMBL" id="GLR73083.1"/>
    </source>
</evidence>
<dbReference type="AlphaFoldDB" id="A0AA37WKK3"/>
<keyword evidence="5" id="KW-0378">Hydrolase</keyword>
<keyword evidence="3" id="KW-0808">Transferase</keyword>
<dbReference type="Pfam" id="PF02578">
    <property type="entry name" value="Cu-oxidase_4"/>
    <property type="match status" value="1"/>
</dbReference>
<evidence type="ECO:0000256" key="2">
    <source>
        <dbReference type="ARBA" id="ARBA00007353"/>
    </source>
</evidence>
<comment type="similarity">
    <text evidence="2 10">Belongs to the purine nucleoside phosphorylase YfiH/LACC1 family.</text>
</comment>
<evidence type="ECO:0000256" key="6">
    <source>
        <dbReference type="ARBA" id="ARBA00022833"/>
    </source>
</evidence>
<dbReference type="SUPFAM" id="SSF64438">
    <property type="entry name" value="CNF1/YfiH-like putative cysteine hydrolases"/>
    <property type="match status" value="1"/>
</dbReference>
<accession>A0AA37WKK3</accession>
<reference evidence="11" key="1">
    <citation type="journal article" date="2014" name="Int. J. Syst. Evol. Microbiol.">
        <title>Complete genome sequence of Corynebacterium casei LMG S-19264T (=DSM 44701T), isolated from a smear-ripened cheese.</title>
        <authorList>
            <consortium name="US DOE Joint Genome Institute (JGI-PGF)"/>
            <person name="Walter F."/>
            <person name="Albersmeier A."/>
            <person name="Kalinowski J."/>
            <person name="Ruckert C."/>
        </authorList>
    </citation>
    <scope>NUCLEOTIDE SEQUENCE</scope>
    <source>
        <strain evidence="11">NBRC 110023</strain>
    </source>
</reference>
<name>A0AA37WKK3_9ALTE</name>
<comment type="catalytic activity">
    <reaction evidence="1">
        <text>inosine + phosphate = alpha-D-ribose 1-phosphate + hypoxanthine</text>
        <dbReference type="Rhea" id="RHEA:27646"/>
        <dbReference type="ChEBI" id="CHEBI:17368"/>
        <dbReference type="ChEBI" id="CHEBI:17596"/>
        <dbReference type="ChEBI" id="CHEBI:43474"/>
        <dbReference type="ChEBI" id="CHEBI:57720"/>
        <dbReference type="EC" id="2.4.2.1"/>
    </reaction>
    <physiologicalReaction direction="left-to-right" evidence="1">
        <dbReference type="Rhea" id="RHEA:27647"/>
    </physiologicalReaction>
</comment>
<evidence type="ECO:0000256" key="1">
    <source>
        <dbReference type="ARBA" id="ARBA00000553"/>
    </source>
</evidence>